<feature type="transmembrane region" description="Helical" evidence="6">
    <location>
        <begin position="390"/>
        <end position="415"/>
    </location>
</feature>
<feature type="transmembrane region" description="Helical" evidence="6">
    <location>
        <begin position="436"/>
        <end position="456"/>
    </location>
</feature>
<dbReference type="OrthoDB" id="5933722at2"/>
<comment type="subcellular location">
    <subcellularLocation>
        <location evidence="1">Cell membrane</location>
        <topology evidence="1">Multi-pass membrane protein</topology>
    </subcellularLocation>
</comment>
<organism evidence="9 10">
    <name type="scientific">Dyadobacter frigoris</name>
    <dbReference type="NCBI Taxonomy" id="2576211"/>
    <lineage>
        <taxon>Bacteria</taxon>
        <taxon>Pseudomonadati</taxon>
        <taxon>Bacteroidota</taxon>
        <taxon>Cytophagia</taxon>
        <taxon>Cytophagales</taxon>
        <taxon>Spirosomataceae</taxon>
        <taxon>Dyadobacter</taxon>
    </lineage>
</organism>
<dbReference type="GO" id="GO:0022857">
    <property type="term" value="F:transmembrane transporter activity"/>
    <property type="evidence" value="ECO:0007669"/>
    <property type="project" value="TreeGrafter"/>
</dbReference>
<evidence type="ECO:0000256" key="6">
    <source>
        <dbReference type="SAM" id="Phobius"/>
    </source>
</evidence>
<dbReference type="Pfam" id="PF12704">
    <property type="entry name" value="MacB_PCD"/>
    <property type="match status" value="2"/>
</dbReference>
<feature type="domain" description="ABC3 transporter permease C-terminal" evidence="7">
    <location>
        <begin position="677"/>
        <end position="786"/>
    </location>
</feature>
<keyword evidence="10" id="KW-1185">Reference proteome</keyword>
<comment type="caution">
    <text evidence="9">The sequence shown here is derived from an EMBL/GenBank/DDBJ whole genome shotgun (WGS) entry which is preliminary data.</text>
</comment>
<evidence type="ECO:0000256" key="3">
    <source>
        <dbReference type="ARBA" id="ARBA00022692"/>
    </source>
</evidence>
<keyword evidence="4 6" id="KW-1133">Transmembrane helix</keyword>
<dbReference type="PANTHER" id="PTHR30572">
    <property type="entry name" value="MEMBRANE COMPONENT OF TRANSPORTER-RELATED"/>
    <property type="match status" value="1"/>
</dbReference>
<feature type="transmembrane region" description="Helical" evidence="6">
    <location>
        <begin position="729"/>
        <end position="749"/>
    </location>
</feature>
<reference evidence="9 10" key="1">
    <citation type="submission" date="2019-05" db="EMBL/GenBank/DDBJ databases">
        <title>Dyadobacter AR-3-8 sp. nov., isolated from arctic soil.</title>
        <authorList>
            <person name="Chaudhary D.K."/>
        </authorList>
    </citation>
    <scope>NUCLEOTIDE SEQUENCE [LARGE SCALE GENOMIC DNA]</scope>
    <source>
        <strain evidence="9 10">AR-3-8</strain>
    </source>
</reference>
<dbReference type="InterPro" id="IPR050250">
    <property type="entry name" value="Macrolide_Exporter_MacB"/>
</dbReference>
<dbReference type="InterPro" id="IPR003838">
    <property type="entry name" value="ABC3_permease_C"/>
</dbReference>
<evidence type="ECO:0000256" key="2">
    <source>
        <dbReference type="ARBA" id="ARBA00022475"/>
    </source>
</evidence>
<keyword evidence="5 6" id="KW-0472">Membrane</keyword>
<protein>
    <submittedName>
        <fullName evidence="9">FtsX-like permease family protein</fullName>
    </submittedName>
</protein>
<sequence>MIKNYVKITYRTFVHNKLYSVINVGGLSIGLAAAMLIMLYTKDEISYDHFHEGAGQIYRVDRKMIKSEGNIANSGYTGYFQGSRFSAGVPEILAFVRLQQAQMEMKTGNDIHTQSVSLVDSNFLSVFSFPMISGNAKTALLDPASVVITEEMAQKQFGTTDVLGETMFLKNGAGFNPVTVTGIAKNCPQNSSIKFQMLRPLNVSASEEGLNENWFRFFLNTFVVLAPSANLQTVEAKMQKVFEADAAESIKMIREKYGIANVGMSFFLQPLTDIHLSKNVSASEGLSDAGNPAYSYILSGIALFILIIACINFVNLMVARSIKRAKEIGIRKSIGGNRNQLIIQFLGESFLLCLAAFVLAILMVQVVLPVFNQLSGKALALSYLVDFKLIAGYSILFISTVLLAGFYPALIISDYNPVSALNARFTLTGKNYLQKSLVVLQFGLASFLIISTLVIFSQFDFLTNEKLGYEDTNLITVQKWGLKHHDATLFKDELIKNPNIVDVAFKNNGYSGNTVKVNGEHRVNVTYETIDASFIPLLKIPVIKGRNFSPIYPSDSVHSILVNETFVKQAGWKEPVGQEVAFFDINEKYTVVGVVKDYHFKPLTEKIEPQLFTMNPGSDYGMLYIKIKPGSETNSLKYIGETFKNMFPLDSYSYGFKDQENLKSYEAEARWKQILLFGAILTIFISCIGLLGLSVLSAETRTKEIGIRKVLGASVAAIVASLSKDFLKLVLIALLLAVPLAWLAANKWLENYPYRIALNGWLFASAAMIVIMISLITISFQSVKAALANPVKSLCSE</sequence>
<name>A0A4U6CVP7_9BACT</name>
<evidence type="ECO:0000259" key="7">
    <source>
        <dbReference type="Pfam" id="PF02687"/>
    </source>
</evidence>
<keyword evidence="3 6" id="KW-0812">Transmembrane</keyword>
<gene>
    <name evidence="9" type="ORF">FDK13_28670</name>
</gene>
<feature type="transmembrane region" description="Helical" evidence="6">
    <location>
        <begin position="761"/>
        <end position="780"/>
    </location>
</feature>
<feature type="domain" description="ABC3 transporter permease C-terminal" evidence="7">
    <location>
        <begin position="301"/>
        <end position="417"/>
    </location>
</feature>
<dbReference type="GO" id="GO:0005886">
    <property type="term" value="C:plasma membrane"/>
    <property type="evidence" value="ECO:0007669"/>
    <property type="project" value="UniProtKB-SubCell"/>
</dbReference>
<accession>A0A4U6CVP7</accession>
<evidence type="ECO:0000256" key="5">
    <source>
        <dbReference type="ARBA" id="ARBA00023136"/>
    </source>
</evidence>
<dbReference type="PANTHER" id="PTHR30572:SF18">
    <property type="entry name" value="ABC-TYPE MACROLIDE FAMILY EXPORT SYSTEM PERMEASE COMPONENT 2"/>
    <property type="match status" value="1"/>
</dbReference>
<keyword evidence="2" id="KW-1003">Cell membrane</keyword>
<feature type="domain" description="MacB-like periplasmic core" evidence="8">
    <location>
        <begin position="443"/>
        <end position="600"/>
    </location>
</feature>
<evidence type="ECO:0000256" key="1">
    <source>
        <dbReference type="ARBA" id="ARBA00004651"/>
    </source>
</evidence>
<evidence type="ECO:0000313" key="10">
    <source>
        <dbReference type="Proteomes" id="UP000304900"/>
    </source>
</evidence>
<dbReference type="Pfam" id="PF02687">
    <property type="entry name" value="FtsX"/>
    <property type="match status" value="2"/>
</dbReference>
<dbReference type="AlphaFoldDB" id="A0A4U6CVP7"/>
<evidence type="ECO:0000256" key="4">
    <source>
        <dbReference type="ARBA" id="ARBA00022989"/>
    </source>
</evidence>
<dbReference type="InterPro" id="IPR025857">
    <property type="entry name" value="MacB_PCD"/>
</dbReference>
<proteinExistence type="predicted"/>
<feature type="transmembrane region" description="Helical" evidence="6">
    <location>
        <begin position="21"/>
        <end position="40"/>
    </location>
</feature>
<dbReference type="EMBL" id="SZVO01000018">
    <property type="protein sequence ID" value="TKT87681.1"/>
    <property type="molecule type" value="Genomic_DNA"/>
</dbReference>
<evidence type="ECO:0000313" key="9">
    <source>
        <dbReference type="EMBL" id="TKT87681.1"/>
    </source>
</evidence>
<feature type="transmembrane region" description="Helical" evidence="6">
    <location>
        <begin position="293"/>
        <end position="320"/>
    </location>
</feature>
<feature type="domain" description="MacB-like periplasmic core" evidence="8">
    <location>
        <begin position="20"/>
        <end position="240"/>
    </location>
</feature>
<feature type="transmembrane region" description="Helical" evidence="6">
    <location>
        <begin position="674"/>
        <end position="693"/>
    </location>
</feature>
<evidence type="ECO:0000259" key="8">
    <source>
        <dbReference type="Pfam" id="PF12704"/>
    </source>
</evidence>
<feature type="transmembrane region" description="Helical" evidence="6">
    <location>
        <begin position="341"/>
        <end position="370"/>
    </location>
</feature>
<dbReference type="Proteomes" id="UP000304900">
    <property type="component" value="Unassembled WGS sequence"/>
</dbReference>